<dbReference type="EMBL" id="QKMR01000001">
    <property type="protein sequence ID" value="PYG90231.1"/>
    <property type="molecule type" value="Genomic_DNA"/>
</dbReference>
<dbReference type="GO" id="GO:0016853">
    <property type="term" value="F:isomerase activity"/>
    <property type="evidence" value="ECO:0007669"/>
    <property type="project" value="UniProtKB-KW"/>
</dbReference>
<dbReference type="AlphaFoldDB" id="A0A318XPJ1"/>
<dbReference type="Gene3D" id="3.20.20.120">
    <property type="entry name" value="Enolase-like C-terminal domain"/>
    <property type="match status" value="1"/>
</dbReference>
<dbReference type="InterPro" id="IPR036849">
    <property type="entry name" value="Enolase-like_C_sf"/>
</dbReference>
<reference evidence="4 5" key="1">
    <citation type="submission" date="2018-06" db="EMBL/GenBank/DDBJ databases">
        <title>Genomic Encyclopedia of Type Strains, Phase I: the one thousand microbial genomes (KMG-I) project.</title>
        <authorList>
            <person name="Kyrpides N."/>
        </authorList>
    </citation>
    <scope>NUCLEOTIDE SEQUENCE [LARGE SCALE GENOMIC DNA]</scope>
    <source>
        <strain evidence="4 5">DSM 19573</strain>
    </source>
</reference>
<dbReference type="SUPFAM" id="SSF51604">
    <property type="entry name" value="Enolase C-terminal domain-like"/>
    <property type="match status" value="1"/>
</dbReference>
<comment type="caution">
    <text evidence="4">The sequence shown here is derived from an EMBL/GenBank/DDBJ whole genome shotgun (WGS) entry which is preliminary data.</text>
</comment>
<feature type="domain" description="Enolase C-terminal" evidence="3">
    <location>
        <begin position="154"/>
        <end position="339"/>
    </location>
</feature>
<dbReference type="OrthoDB" id="9775391at2"/>
<dbReference type="Pfam" id="PF13378">
    <property type="entry name" value="MR_MLE_C"/>
    <property type="match status" value="1"/>
</dbReference>
<dbReference type="InterPro" id="IPR029017">
    <property type="entry name" value="Enolase-like_N"/>
</dbReference>
<evidence type="ECO:0000313" key="4">
    <source>
        <dbReference type="EMBL" id="PYG90231.1"/>
    </source>
</evidence>
<dbReference type="Proteomes" id="UP000248132">
    <property type="component" value="Unassembled WGS sequence"/>
</dbReference>
<dbReference type="SUPFAM" id="SSF54826">
    <property type="entry name" value="Enolase N-terminal domain-like"/>
    <property type="match status" value="1"/>
</dbReference>
<dbReference type="Gene3D" id="3.30.390.10">
    <property type="entry name" value="Enolase-like, N-terminal domain"/>
    <property type="match status" value="1"/>
</dbReference>
<dbReference type="InterPro" id="IPR034593">
    <property type="entry name" value="DgoD-like"/>
</dbReference>
<dbReference type="RefSeq" id="WP_110460212.1">
    <property type="nucleotide sequence ID" value="NZ_QKMR01000001.1"/>
</dbReference>
<keyword evidence="5" id="KW-1185">Reference proteome</keyword>
<evidence type="ECO:0000313" key="5">
    <source>
        <dbReference type="Proteomes" id="UP000248132"/>
    </source>
</evidence>
<protein>
    <submittedName>
        <fullName evidence="4">Muconate cycloisomerase</fullName>
    </submittedName>
</protein>
<evidence type="ECO:0000256" key="1">
    <source>
        <dbReference type="ARBA" id="ARBA00008031"/>
    </source>
</evidence>
<keyword evidence="2" id="KW-0479">Metal-binding</keyword>
<dbReference type="PANTHER" id="PTHR48080:SF3">
    <property type="entry name" value="ENOLASE SUPERFAMILY MEMBER DDB_G0284701"/>
    <property type="match status" value="1"/>
</dbReference>
<sequence>MNLSIRRLDLRLKEKFKISHSEFDSIAQLLVIIADKEITAYGEIIPVEFFGEPFDKAHEQAVKVLSVYGKEISGIQTVSDVRQLVQKLSGQKYFNCIKCGFEMAMLDYLGKANKKMLWELLELKEPQKRKTPFTMPIMEGRSWKSRIPEDASLIKIKLGGLTDKDYLEYVKQDKSRDFFLDVNQGWTIDRLEEYQEYLNMDNVLMLEEPVKPDKKSGLAPVKKFLAKTPLFLDESVKSGSSAVGFAGYIDGVNIKITKFGGLLQSLEDAGMLKDKNLKLMLGCFLESSLSIAYAYSVSGLFDFIDLDGATFLKEEPFKGIKIHNGEIVMDCRGYGIGVEYE</sequence>
<gene>
    <name evidence="4" type="ORF">LY28_00111</name>
</gene>
<dbReference type="GO" id="GO:0046872">
    <property type="term" value="F:metal ion binding"/>
    <property type="evidence" value="ECO:0007669"/>
    <property type="project" value="UniProtKB-KW"/>
</dbReference>
<dbReference type="InterPro" id="IPR029065">
    <property type="entry name" value="Enolase_C-like"/>
</dbReference>
<name>A0A318XPJ1_9FIRM</name>
<evidence type="ECO:0000256" key="2">
    <source>
        <dbReference type="ARBA" id="ARBA00022723"/>
    </source>
</evidence>
<proteinExistence type="inferred from homology"/>
<evidence type="ECO:0000259" key="3">
    <source>
        <dbReference type="Pfam" id="PF13378"/>
    </source>
</evidence>
<dbReference type="PANTHER" id="PTHR48080">
    <property type="entry name" value="D-GALACTONATE DEHYDRATASE-RELATED"/>
    <property type="match status" value="1"/>
</dbReference>
<keyword evidence="4" id="KW-0413">Isomerase</keyword>
<accession>A0A318XPJ1</accession>
<organism evidence="4 5">
    <name type="scientific">Ruminiclostridium sufflavum DSM 19573</name>
    <dbReference type="NCBI Taxonomy" id="1121337"/>
    <lineage>
        <taxon>Bacteria</taxon>
        <taxon>Bacillati</taxon>
        <taxon>Bacillota</taxon>
        <taxon>Clostridia</taxon>
        <taxon>Eubacteriales</taxon>
        <taxon>Oscillospiraceae</taxon>
        <taxon>Ruminiclostridium</taxon>
    </lineage>
</organism>
<comment type="similarity">
    <text evidence="1">Belongs to the mandelate racemase/muconate lactonizing enzyme family.</text>
</comment>